<keyword evidence="1 5" id="KW-0808">Transferase</keyword>
<comment type="caution">
    <text evidence="5">The sequence shown here is derived from an EMBL/GenBank/DDBJ whole genome shotgun (WGS) entry which is preliminary data.</text>
</comment>
<dbReference type="EMBL" id="BANC01000020">
    <property type="protein sequence ID" value="GAN79293.1"/>
    <property type="molecule type" value="Genomic_DNA"/>
</dbReference>
<accession>A0A0D6PDL8</accession>
<dbReference type="PANTHER" id="PTHR46401">
    <property type="entry name" value="GLYCOSYLTRANSFERASE WBBK-RELATED"/>
    <property type="match status" value="1"/>
</dbReference>
<proteinExistence type="predicted"/>
<dbReference type="InterPro" id="IPR001296">
    <property type="entry name" value="Glyco_trans_1"/>
</dbReference>
<organism evidence="5 6">
    <name type="scientific">Acidocella aminolytica 101 = DSM 11237</name>
    <dbReference type="NCBI Taxonomy" id="1120923"/>
    <lineage>
        <taxon>Bacteria</taxon>
        <taxon>Pseudomonadati</taxon>
        <taxon>Pseudomonadota</taxon>
        <taxon>Alphaproteobacteria</taxon>
        <taxon>Acetobacterales</taxon>
        <taxon>Acidocellaceae</taxon>
        <taxon>Acidocella</taxon>
    </lineage>
</organism>
<evidence type="ECO:0000313" key="5">
    <source>
        <dbReference type="EMBL" id="GAN79293.1"/>
    </source>
</evidence>
<protein>
    <submittedName>
        <fullName evidence="5">Glycosyl transferase</fullName>
    </submittedName>
</protein>
<keyword evidence="6" id="KW-1185">Reference proteome</keyword>
<dbReference type="Proteomes" id="UP000032668">
    <property type="component" value="Unassembled WGS sequence"/>
</dbReference>
<dbReference type="RefSeq" id="WP_082075583.1">
    <property type="nucleotide sequence ID" value="NZ_BANC01000020.1"/>
</dbReference>
<dbReference type="Gene3D" id="3.40.50.2000">
    <property type="entry name" value="Glycogen Phosphorylase B"/>
    <property type="match status" value="2"/>
</dbReference>
<feature type="region of interest" description="Disordered" evidence="2">
    <location>
        <begin position="417"/>
        <end position="438"/>
    </location>
</feature>
<evidence type="ECO:0000259" key="4">
    <source>
        <dbReference type="Pfam" id="PF12000"/>
    </source>
</evidence>
<dbReference type="GO" id="GO:0009103">
    <property type="term" value="P:lipopolysaccharide biosynthetic process"/>
    <property type="evidence" value="ECO:0007669"/>
    <property type="project" value="TreeGrafter"/>
</dbReference>
<sequence>MNFLFVHQNFPGQYIHLLRNLLADNAARPGTHEIVFMTEPNQNYIEGVRKVTYSRPPPPPQALVATAREFEMASVRAQACYNGALQIKALGFKPDIIIGHHGWGEMLNLCDVFPGVPILGYFEFYYRIHNSDVNFDPEFPMEESRFGVVRGKNTINHLAIGLEQWGQTPTRWQYDTYPEWARQKIKIIEEGVDLDICSPDAALYKKTVKVGPLSVSPRQKLLTFVSRNLEPYRGFHTLMRALPEILKERRDLLVSIVGGDEVSYGAPPPNGGSWKDVLLKEVGNKIDLSRVHFMGKVKYDDHLTLLKRSNAHVYLSYPFVASWSLRESLACGCPIIGADSVTVAEFIQNEQNGILTPTLDSNKLAKNVLRVLGDTKLASKLRKGARAYAEANLGMDNYIQRYRAYIEEIVGKKMLPKTRPTPASARATRKPERAAKAG</sequence>
<evidence type="ECO:0000259" key="3">
    <source>
        <dbReference type="Pfam" id="PF00534"/>
    </source>
</evidence>
<feature type="compositionally biased region" description="Basic and acidic residues" evidence="2">
    <location>
        <begin position="429"/>
        <end position="438"/>
    </location>
</feature>
<name>A0A0D6PDL8_9PROT</name>
<evidence type="ECO:0000256" key="1">
    <source>
        <dbReference type="ARBA" id="ARBA00022679"/>
    </source>
</evidence>
<dbReference type="AlphaFoldDB" id="A0A0D6PDL8"/>
<feature type="domain" description="Glycosyl transferase family 4" evidence="4">
    <location>
        <begin position="31"/>
        <end position="195"/>
    </location>
</feature>
<evidence type="ECO:0000256" key="2">
    <source>
        <dbReference type="SAM" id="MobiDB-lite"/>
    </source>
</evidence>
<dbReference type="SUPFAM" id="SSF53756">
    <property type="entry name" value="UDP-Glycosyltransferase/glycogen phosphorylase"/>
    <property type="match status" value="1"/>
</dbReference>
<dbReference type="Pfam" id="PF12000">
    <property type="entry name" value="Glyco_trans_4_3"/>
    <property type="match status" value="1"/>
</dbReference>
<feature type="domain" description="Glycosyl transferase family 1" evidence="3">
    <location>
        <begin position="219"/>
        <end position="386"/>
    </location>
</feature>
<gene>
    <name evidence="5" type="ORF">Aam_020_057</name>
</gene>
<evidence type="ECO:0000313" key="6">
    <source>
        <dbReference type="Proteomes" id="UP000032668"/>
    </source>
</evidence>
<dbReference type="PANTHER" id="PTHR46401:SF2">
    <property type="entry name" value="GLYCOSYLTRANSFERASE WBBK-RELATED"/>
    <property type="match status" value="1"/>
</dbReference>
<reference evidence="5 6" key="1">
    <citation type="submission" date="2012-11" db="EMBL/GenBank/DDBJ databases">
        <title>Whole genome sequence of Acidocella aminolytica 101 = DSM 11237.</title>
        <authorList>
            <person name="Azuma Y."/>
            <person name="Higashiura N."/>
            <person name="Hirakawa H."/>
            <person name="Matsushita K."/>
        </authorList>
    </citation>
    <scope>NUCLEOTIDE SEQUENCE [LARGE SCALE GENOMIC DNA]</scope>
    <source>
        <strain evidence="6">101 / DSM 11237</strain>
    </source>
</reference>
<dbReference type="InterPro" id="IPR022623">
    <property type="entry name" value="Glyco_trans_4"/>
</dbReference>
<dbReference type="GO" id="GO:0016757">
    <property type="term" value="F:glycosyltransferase activity"/>
    <property type="evidence" value="ECO:0007669"/>
    <property type="project" value="InterPro"/>
</dbReference>
<dbReference type="STRING" id="1120923.SAMN02746095_00288"/>
<dbReference type="OrthoDB" id="9793726at2"/>
<dbReference type="Pfam" id="PF00534">
    <property type="entry name" value="Glycos_transf_1"/>
    <property type="match status" value="1"/>
</dbReference>